<sequence length="128" mass="14251">MFALLRPYLNTKVLCVLIVCCAALMTVALVPTLFRDDTALQIRAARQGIALPDGFYVYQRLNAQGIHIKSITPDNDSLVIRFDTQEQSTAAEKVLHQLLPYGFDIDQLDPSASSQLMNRLSLRKQSVG</sequence>
<accession>A0A0A3Z960</accession>
<comment type="function">
    <text evidence="6">Modulates the activity of the EnvZ/OmpR two-component regulatory system, probably by directly modulating EnvZ enzymatic activity and increasing stability of phosphorylated OmpR.</text>
</comment>
<reference evidence="8 9" key="1">
    <citation type="submission" date="2014-10" db="EMBL/GenBank/DDBJ databases">
        <title>Genome sequence of Erwinia typographi M043b.</title>
        <authorList>
            <person name="Chan K.-G."/>
            <person name="Tan W.-S."/>
        </authorList>
    </citation>
    <scope>NUCLEOTIDE SEQUENCE [LARGE SCALE GENOMIC DNA]</scope>
    <source>
        <strain evidence="8 9">M043b</strain>
    </source>
</reference>
<keyword evidence="1 6" id="KW-1003">Cell membrane</keyword>
<dbReference type="STRING" id="371042.NG99_09195"/>
<organism evidence="8 9">
    <name type="scientific">Erwinia typographi</name>
    <dbReference type="NCBI Taxonomy" id="371042"/>
    <lineage>
        <taxon>Bacteria</taxon>
        <taxon>Pseudomonadati</taxon>
        <taxon>Pseudomonadota</taxon>
        <taxon>Gammaproteobacteria</taxon>
        <taxon>Enterobacterales</taxon>
        <taxon>Erwiniaceae</taxon>
        <taxon>Erwinia</taxon>
    </lineage>
</organism>
<comment type="subunit">
    <text evidence="6">Interacts with EnvZ.</text>
</comment>
<evidence type="ECO:0000256" key="2">
    <source>
        <dbReference type="ARBA" id="ARBA00022519"/>
    </source>
</evidence>
<dbReference type="EMBL" id="JRUQ01000028">
    <property type="protein sequence ID" value="KGT94319.1"/>
    <property type="molecule type" value="Genomic_DNA"/>
</dbReference>
<keyword evidence="4 6" id="KW-1133">Transmembrane helix</keyword>
<gene>
    <name evidence="6" type="primary">mzrA</name>
    <name evidence="8" type="ORF">NG99_09195</name>
</gene>
<dbReference type="RefSeq" id="WP_034891278.1">
    <property type="nucleotide sequence ID" value="NZ_JRUQ01000028.1"/>
</dbReference>
<comment type="caution">
    <text evidence="8">The sequence shown here is derived from an EMBL/GenBank/DDBJ whole genome shotgun (WGS) entry which is preliminary data.</text>
</comment>
<name>A0A0A3Z960_9GAMM</name>
<feature type="domain" description="SecD export protein N-terminal TM" evidence="7">
    <location>
        <begin position="16"/>
        <end position="103"/>
    </location>
</feature>
<dbReference type="AlphaFoldDB" id="A0A0A3Z960"/>
<comment type="similarity">
    <text evidence="6">Belongs to the MzrA family.</text>
</comment>
<evidence type="ECO:0000313" key="9">
    <source>
        <dbReference type="Proteomes" id="UP000030351"/>
    </source>
</evidence>
<dbReference type="OrthoDB" id="6414235at2"/>
<evidence type="ECO:0000256" key="5">
    <source>
        <dbReference type="ARBA" id="ARBA00023136"/>
    </source>
</evidence>
<dbReference type="InterPro" id="IPR027398">
    <property type="entry name" value="SecD-TM"/>
</dbReference>
<dbReference type="GO" id="GO:0005886">
    <property type="term" value="C:plasma membrane"/>
    <property type="evidence" value="ECO:0007669"/>
    <property type="project" value="UniProtKB-SubCell"/>
</dbReference>
<keyword evidence="9" id="KW-1185">Reference proteome</keyword>
<proteinExistence type="inferred from homology"/>
<dbReference type="Gene3D" id="3.30.70.260">
    <property type="match status" value="1"/>
</dbReference>
<dbReference type="GO" id="GO:0019901">
    <property type="term" value="F:protein kinase binding"/>
    <property type="evidence" value="ECO:0007669"/>
    <property type="project" value="UniProtKB-UniRule"/>
</dbReference>
<keyword evidence="3 6" id="KW-0812">Transmembrane</keyword>
<dbReference type="InterPro" id="IPR026574">
    <property type="entry name" value="Modulator_MzrA"/>
</dbReference>
<comment type="subcellular location">
    <subcellularLocation>
        <location evidence="6">Cell inner membrane</location>
        <topology evidence="6">Single-pass membrane protein</topology>
    </subcellularLocation>
</comment>
<dbReference type="Pfam" id="PF13721">
    <property type="entry name" value="SecD-TM1"/>
    <property type="match status" value="1"/>
</dbReference>
<protein>
    <recommendedName>
        <fullName evidence="6">Modulator protein MzrA</fullName>
    </recommendedName>
</protein>
<dbReference type="NCBIfam" id="NF007915">
    <property type="entry name" value="PRK10629.1"/>
    <property type="match status" value="1"/>
</dbReference>
<evidence type="ECO:0000259" key="7">
    <source>
        <dbReference type="Pfam" id="PF13721"/>
    </source>
</evidence>
<dbReference type="Proteomes" id="UP000030351">
    <property type="component" value="Unassembled WGS sequence"/>
</dbReference>
<evidence type="ECO:0000256" key="4">
    <source>
        <dbReference type="ARBA" id="ARBA00022989"/>
    </source>
</evidence>
<evidence type="ECO:0000256" key="3">
    <source>
        <dbReference type="ARBA" id="ARBA00022692"/>
    </source>
</evidence>
<keyword evidence="2 6" id="KW-0997">Cell inner membrane</keyword>
<dbReference type="eggNOG" id="ENOG50333DY">
    <property type="taxonomic scope" value="Bacteria"/>
</dbReference>
<evidence type="ECO:0000256" key="1">
    <source>
        <dbReference type="ARBA" id="ARBA00022475"/>
    </source>
</evidence>
<evidence type="ECO:0000313" key="8">
    <source>
        <dbReference type="EMBL" id="KGT94319.1"/>
    </source>
</evidence>
<evidence type="ECO:0000256" key="6">
    <source>
        <dbReference type="HAMAP-Rule" id="MF_00904"/>
    </source>
</evidence>
<dbReference type="HAMAP" id="MF_00904">
    <property type="entry name" value="Modulator_MzrA"/>
    <property type="match status" value="1"/>
</dbReference>
<keyword evidence="5 6" id="KW-0472">Membrane</keyword>